<name>A0A518HJ41_9BACT</name>
<dbReference type="OrthoDB" id="94713at203682"/>
<organism evidence="2 3">
    <name type="scientific">Stieleria neptunia</name>
    <dbReference type="NCBI Taxonomy" id="2527979"/>
    <lineage>
        <taxon>Bacteria</taxon>
        <taxon>Pseudomonadati</taxon>
        <taxon>Planctomycetota</taxon>
        <taxon>Planctomycetia</taxon>
        <taxon>Pirellulales</taxon>
        <taxon>Pirellulaceae</taxon>
        <taxon>Stieleria</taxon>
    </lineage>
</organism>
<gene>
    <name evidence="2" type="ORF">Enr13x_07010</name>
</gene>
<reference evidence="2 3" key="1">
    <citation type="submission" date="2019-03" db="EMBL/GenBank/DDBJ databases">
        <title>Deep-cultivation of Planctomycetes and their phenomic and genomic characterization uncovers novel biology.</title>
        <authorList>
            <person name="Wiegand S."/>
            <person name="Jogler M."/>
            <person name="Boedeker C."/>
            <person name="Pinto D."/>
            <person name="Vollmers J."/>
            <person name="Rivas-Marin E."/>
            <person name="Kohn T."/>
            <person name="Peeters S.H."/>
            <person name="Heuer A."/>
            <person name="Rast P."/>
            <person name="Oberbeckmann S."/>
            <person name="Bunk B."/>
            <person name="Jeske O."/>
            <person name="Meyerdierks A."/>
            <person name="Storesund J.E."/>
            <person name="Kallscheuer N."/>
            <person name="Luecker S."/>
            <person name="Lage O.M."/>
            <person name="Pohl T."/>
            <person name="Merkel B.J."/>
            <person name="Hornburger P."/>
            <person name="Mueller R.-W."/>
            <person name="Bruemmer F."/>
            <person name="Labrenz M."/>
            <person name="Spormann A.M."/>
            <person name="Op den Camp H."/>
            <person name="Overmann J."/>
            <person name="Amann R."/>
            <person name="Jetten M.S.M."/>
            <person name="Mascher T."/>
            <person name="Medema M.H."/>
            <person name="Devos D.P."/>
            <person name="Kaster A.-K."/>
            <person name="Ovreas L."/>
            <person name="Rohde M."/>
            <person name="Galperin M.Y."/>
            <person name="Jogler C."/>
        </authorList>
    </citation>
    <scope>NUCLEOTIDE SEQUENCE [LARGE SCALE GENOMIC DNA]</scope>
    <source>
        <strain evidence="2 3">Enr13</strain>
    </source>
</reference>
<dbReference type="Proteomes" id="UP000319004">
    <property type="component" value="Chromosome"/>
</dbReference>
<evidence type="ECO:0008006" key="4">
    <source>
        <dbReference type="Google" id="ProtNLM"/>
    </source>
</evidence>
<dbReference type="AlphaFoldDB" id="A0A518HJ41"/>
<evidence type="ECO:0000256" key="1">
    <source>
        <dbReference type="SAM" id="SignalP"/>
    </source>
</evidence>
<dbReference type="KEGG" id="snep:Enr13x_07010"/>
<proteinExistence type="predicted"/>
<accession>A0A518HJ41</accession>
<sequence length="163" mass="18329" precursor="true">MSRRTALLLSSAFFLFTASMVHADETAEKWMKYFDGDWVRESKLWTTEEGWTEEKATWTGELAAGGLAHISRGKGIWGEFMTILAIEGHSGQFFEYGSAANGYRWRINFTEVSDDTLSGKLLGATGEGEISIKKTGKDSYEAKWEFKRKDGSEMKGTAKNTRK</sequence>
<evidence type="ECO:0000313" key="2">
    <source>
        <dbReference type="EMBL" id="QDV40865.1"/>
    </source>
</evidence>
<keyword evidence="1" id="KW-0732">Signal</keyword>
<feature type="chain" id="PRO_5021852328" description="DUF1579 domain-containing protein" evidence="1">
    <location>
        <begin position="24"/>
        <end position="163"/>
    </location>
</feature>
<keyword evidence="3" id="KW-1185">Reference proteome</keyword>
<dbReference type="RefSeq" id="WP_145384666.1">
    <property type="nucleotide sequence ID" value="NZ_CP037423.1"/>
</dbReference>
<evidence type="ECO:0000313" key="3">
    <source>
        <dbReference type="Proteomes" id="UP000319004"/>
    </source>
</evidence>
<feature type="signal peptide" evidence="1">
    <location>
        <begin position="1"/>
        <end position="23"/>
    </location>
</feature>
<dbReference type="EMBL" id="CP037423">
    <property type="protein sequence ID" value="QDV40865.1"/>
    <property type="molecule type" value="Genomic_DNA"/>
</dbReference>
<protein>
    <recommendedName>
        <fullName evidence="4">DUF1579 domain-containing protein</fullName>
    </recommendedName>
</protein>